<keyword evidence="2" id="KW-0472">Membrane</keyword>
<keyword evidence="2" id="KW-0812">Transmembrane</keyword>
<evidence type="ECO:0000313" key="5">
    <source>
        <dbReference type="Proteomes" id="UP000182114"/>
    </source>
</evidence>
<gene>
    <name evidence="4" type="ORF">SAMN04487992_10993</name>
</gene>
<evidence type="ECO:0000256" key="2">
    <source>
        <dbReference type="SAM" id="Phobius"/>
    </source>
</evidence>
<evidence type="ECO:0000259" key="3">
    <source>
        <dbReference type="PROSITE" id="PS51762"/>
    </source>
</evidence>
<reference evidence="5" key="1">
    <citation type="submission" date="2016-10" db="EMBL/GenBank/DDBJ databases">
        <authorList>
            <person name="Varghese N."/>
            <person name="Submissions S."/>
        </authorList>
    </citation>
    <scope>NUCLEOTIDE SEQUENCE [LARGE SCALE GENOMIC DNA]</scope>
    <source>
        <strain evidence="5">DSM 24729</strain>
    </source>
</reference>
<dbReference type="SUPFAM" id="SSF49899">
    <property type="entry name" value="Concanavalin A-like lectins/glucanases"/>
    <property type="match status" value="1"/>
</dbReference>
<dbReference type="AlphaFoldDB" id="A0A1G7JGZ4"/>
<dbReference type="PROSITE" id="PS51762">
    <property type="entry name" value="GH16_2"/>
    <property type="match status" value="1"/>
</dbReference>
<protein>
    <submittedName>
        <fullName evidence="4">Glycosyl hydrolases family 16</fullName>
    </submittedName>
</protein>
<dbReference type="Proteomes" id="UP000182114">
    <property type="component" value="Unassembled WGS sequence"/>
</dbReference>
<dbReference type="InterPro" id="IPR013320">
    <property type="entry name" value="ConA-like_dom_sf"/>
</dbReference>
<accession>A0A1G7JGZ4</accession>
<feature type="domain" description="GH16" evidence="3">
    <location>
        <begin position="54"/>
        <end position="314"/>
    </location>
</feature>
<sequence>MLLLCNYSSENKTSNSLRKLTYQTNYFKMKKIYVALFFCVVFNIPLAAQIDAPTGKKWIKIDQLSDDFEGEKLNTKKWEADPEGHPDFGWIGRPPALFKENAITLNDGFMEIEVGKLEKTFTSLKYNTPSIYNYYGGIVRALQPISYGHYFESRFKMSKTEMGGGFWLMSRNTCGKKHEIDITESVGSVSPLAQEWGKVWDKIMHSNTIFRKTDCNEATRSQNMMLPEVNNSEKFYTYGCWWKSPTELLFYLDGKHVYTIKPPVAFDQQLFIHFSIESYDWNPIPENGGKVLSASKEDRTAFIDYIRTYKLVTKKD</sequence>
<proteinExistence type="inferred from homology"/>
<keyword evidence="2" id="KW-1133">Transmembrane helix</keyword>
<keyword evidence="4" id="KW-0378">Hydrolase</keyword>
<feature type="transmembrane region" description="Helical" evidence="2">
    <location>
        <begin position="32"/>
        <end position="50"/>
    </location>
</feature>
<evidence type="ECO:0000313" key="4">
    <source>
        <dbReference type="EMBL" id="SDF24178.1"/>
    </source>
</evidence>
<dbReference type="EMBL" id="FNBD01000009">
    <property type="protein sequence ID" value="SDF24178.1"/>
    <property type="molecule type" value="Genomic_DNA"/>
</dbReference>
<evidence type="ECO:0000256" key="1">
    <source>
        <dbReference type="ARBA" id="ARBA00006865"/>
    </source>
</evidence>
<dbReference type="eggNOG" id="COG2273">
    <property type="taxonomic scope" value="Bacteria"/>
</dbReference>
<name>A0A1G7JGZ4_9FLAO</name>
<dbReference type="Gene3D" id="2.60.120.200">
    <property type="match status" value="1"/>
</dbReference>
<organism evidence="4 5">
    <name type="scientific">Cellulophaga baltica</name>
    <dbReference type="NCBI Taxonomy" id="76594"/>
    <lineage>
        <taxon>Bacteria</taxon>
        <taxon>Pseudomonadati</taxon>
        <taxon>Bacteroidota</taxon>
        <taxon>Flavobacteriia</taxon>
        <taxon>Flavobacteriales</taxon>
        <taxon>Flavobacteriaceae</taxon>
        <taxon>Cellulophaga</taxon>
    </lineage>
</organism>
<keyword evidence="5" id="KW-1185">Reference proteome</keyword>
<dbReference type="InterPro" id="IPR000757">
    <property type="entry name" value="Beta-glucanase-like"/>
</dbReference>
<dbReference type="GO" id="GO:0004553">
    <property type="term" value="F:hydrolase activity, hydrolyzing O-glycosyl compounds"/>
    <property type="evidence" value="ECO:0007669"/>
    <property type="project" value="InterPro"/>
</dbReference>
<dbReference type="GO" id="GO:0005975">
    <property type="term" value="P:carbohydrate metabolic process"/>
    <property type="evidence" value="ECO:0007669"/>
    <property type="project" value="InterPro"/>
</dbReference>
<comment type="similarity">
    <text evidence="1">Belongs to the glycosyl hydrolase 16 family.</text>
</comment>